<dbReference type="AlphaFoldDB" id="Q38FN1"/>
<feature type="transmembrane region" description="Helical" evidence="1">
    <location>
        <begin position="38"/>
        <end position="57"/>
    </location>
</feature>
<dbReference type="GeneID" id="3660276"/>
<dbReference type="PaxDb" id="5691-EAN76389"/>
<feature type="transmembrane region" description="Helical" evidence="1">
    <location>
        <begin position="104"/>
        <end position="131"/>
    </location>
</feature>
<dbReference type="EMBL" id="CM000207">
    <property type="protein sequence ID" value="EAN76389.1"/>
    <property type="molecule type" value="Genomic_DNA"/>
</dbReference>
<dbReference type="InParanoid" id="Q38FN1"/>
<keyword evidence="1" id="KW-0812">Transmembrane</keyword>
<name>Q38FN1_TRYB2</name>
<keyword evidence="3" id="KW-1185">Reference proteome</keyword>
<gene>
    <name evidence="2" type="ORF">Tb09.160.1590</name>
</gene>
<keyword evidence="1" id="KW-0472">Membrane</keyword>
<organism evidence="2 3">
    <name type="scientific">Trypanosoma brucei brucei (strain 927/4 GUTat10.1)</name>
    <dbReference type="NCBI Taxonomy" id="185431"/>
    <lineage>
        <taxon>Eukaryota</taxon>
        <taxon>Discoba</taxon>
        <taxon>Euglenozoa</taxon>
        <taxon>Kinetoplastea</taxon>
        <taxon>Metakinetoplastina</taxon>
        <taxon>Trypanosomatida</taxon>
        <taxon>Trypanosomatidae</taxon>
        <taxon>Trypanosoma</taxon>
    </lineage>
</organism>
<evidence type="ECO:0000313" key="2">
    <source>
        <dbReference type="EMBL" id="EAN76389.1"/>
    </source>
</evidence>
<protein>
    <submittedName>
        <fullName evidence="2">Uncharacterized protein</fullName>
    </submittedName>
</protein>
<evidence type="ECO:0000256" key="1">
    <source>
        <dbReference type="SAM" id="Phobius"/>
    </source>
</evidence>
<accession>Q38FN1</accession>
<proteinExistence type="predicted"/>
<keyword evidence="1" id="KW-1133">Transmembrane helix</keyword>
<dbReference type="KEGG" id="tbr:Tb09.160.1590"/>
<dbReference type="RefSeq" id="XP_803599.1">
    <property type="nucleotide sequence ID" value="XM_798506.1"/>
</dbReference>
<dbReference type="Proteomes" id="UP000008524">
    <property type="component" value="Chromosome 9"/>
</dbReference>
<reference evidence="2 3" key="1">
    <citation type="journal article" date="2005" name="Science">
        <title>Comparative genomics of trypanosomatid parasitic protozoa.</title>
        <authorList>
            <person name="El-Sayed N.M."/>
            <person name="Myler P.J."/>
            <person name="Blandin G."/>
            <person name="Berriman M."/>
            <person name="Crabtree J."/>
            <person name="Aggarwal G."/>
            <person name="Caler E."/>
            <person name="Renauld H."/>
            <person name="Worthey E.A."/>
            <person name="Hertz-Fowler C."/>
            <person name="Ghedin E."/>
            <person name="Peacock C."/>
            <person name="Bartholomeu D.C."/>
            <person name="Haas B.J."/>
            <person name="Tran A.N."/>
            <person name="Wortman J.R."/>
            <person name="Alsmark U.C."/>
            <person name="Angiuoli S."/>
            <person name="Anupama A."/>
            <person name="Badger J."/>
            <person name="Bringaud F."/>
            <person name="Cadag E."/>
            <person name="Carlton J.M."/>
            <person name="Cerqueira G.C."/>
            <person name="Creasy T."/>
            <person name="Delcher A.L."/>
            <person name="Djikeng A."/>
            <person name="Embley T.M."/>
            <person name="Hauser C."/>
            <person name="Ivens A.C."/>
            <person name="Kummerfeld S.K."/>
            <person name="Pereira-Leal J.B."/>
            <person name="Nilsson D."/>
            <person name="Peterson J."/>
            <person name="Salzberg S.L."/>
            <person name="Shallom J."/>
            <person name="Silva J.C."/>
            <person name="Sundaram J."/>
            <person name="Westenberger S."/>
            <person name="White O."/>
            <person name="Melville S.E."/>
            <person name="Donelson J.E."/>
            <person name="Andersson B."/>
            <person name="Stuart K.D."/>
            <person name="Hall N."/>
        </authorList>
    </citation>
    <scope>NUCLEOTIDE SEQUENCE [LARGE SCALE GENOMIC DNA]</scope>
    <source>
        <strain evidence="2 3">927/4 GUTat10.1</strain>
    </source>
</reference>
<reference evidence="2 3" key="2">
    <citation type="journal article" date="2005" name="Science">
        <title>The genome of the African trypanosome Trypanosoma brucei.</title>
        <authorList>
            <person name="Berriman M."/>
            <person name="Ghedin E."/>
            <person name="Hertz-Fowler C."/>
            <person name="Blandin G."/>
            <person name="Renauld H."/>
            <person name="Bartholomeu D.C."/>
            <person name="Lennard N.J."/>
            <person name="Caler E."/>
            <person name="Hamlin N.E."/>
            <person name="Haas B."/>
            <person name="Bohme U."/>
            <person name="Hannick L."/>
            <person name="Aslett M.A."/>
            <person name="Shallom J."/>
            <person name="Marcello L."/>
            <person name="Hou L."/>
            <person name="Wickstead B."/>
            <person name="Alsmark U.C."/>
            <person name="Arrowsmith C."/>
            <person name="Atkin R.J."/>
            <person name="Barron A.J."/>
            <person name="Bringaud F."/>
            <person name="Brooks K."/>
            <person name="Carrington M."/>
            <person name="Cherevach I."/>
            <person name="Chillingworth T.J."/>
            <person name="Churcher C."/>
            <person name="Clark L.N."/>
            <person name="Corton C.H."/>
            <person name="Cronin A."/>
            <person name="Davies R.M."/>
            <person name="Doggett J."/>
            <person name="Djikeng A."/>
            <person name="Feldblyum T."/>
            <person name="Field M.C."/>
            <person name="Fraser A."/>
            <person name="Goodhead I."/>
            <person name="Hance Z."/>
            <person name="Harper D."/>
            <person name="Harris B.R."/>
            <person name="Hauser H."/>
            <person name="Hostetler J."/>
            <person name="Ivens A."/>
            <person name="Jagels K."/>
            <person name="Johnson D."/>
            <person name="Johnson J."/>
            <person name="Jones K."/>
            <person name="Kerhornou A.X."/>
            <person name="Koo H."/>
            <person name="Larke N."/>
            <person name="Landfear S."/>
            <person name="Larkin C."/>
            <person name="Leech V."/>
            <person name="Line A."/>
            <person name="Lord A."/>
            <person name="Macleod A."/>
            <person name="Mooney P.J."/>
            <person name="Moule S."/>
            <person name="Martin D.M."/>
            <person name="Morgan G.W."/>
            <person name="Mungall K."/>
            <person name="Norbertczak H."/>
            <person name="Ormond D."/>
            <person name="Pai G."/>
            <person name="Peacock C.S."/>
            <person name="Peterson J."/>
            <person name="Quail M.A."/>
            <person name="Rabbinowitsch E."/>
            <person name="Rajandream M.A."/>
            <person name="Reitter C."/>
            <person name="Salzberg S.L."/>
            <person name="Sanders M."/>
            <person name="Schobel S."/>
            <person name="Sharp S."/>
            <person name="Simmonds M."/>
            <person name="Simpson A.J."/>
            <person name="Tallon L."/>
            <person name="Turner C.M."/>
            <person name="Tait A."/>
            <person name="Tivey A.R."/>
            <person name="Van Aken S."/>
            <person name="Walker D."/>
            <person name="Wanless D."/>
            <person name="Wang S."/>
            <person name="White B."/>
            <person name="White O."/>
            <person name="Whitehead S."/>
            <person name="Woodward J."/>
            <person name="Wortman J."/>
            <person name="Adams M.D."/>
            <person name="Embley T.M."/>
            <person name="Gull K."/>
            <person name="Ullu E."/>
            <person name="Barry J.D."/>
            <person name="Fairlamb A.H."/>
            <person name="Opperdoes F."/>
            <person name="Barrell B.G."/>
            <person name="Donelson J.E."/>
            <person name="Hall N."/>
            <person name="Fraser C.M."/>
            <person name="Melville S.E."/>
            <person name="El-Sayed N.M."/>
        </authorList>
    </citation>
    <scope>NUCLEOTIDE SEQUENCE [LARGE SCALE GENOMIC DNA]</scope>
    <source>
        <strain evidence="2 3">927/4 GUTat10.1</strain>
    </source>
</reference>
<evidence type="ECO:0000313" key="3">
    <source>
        <dbReference type="Proteomes" id="UP000008524"/>
    </source>
</evidence>
<sequence>MKGLLIVDGWKWTTKKKSRYQREKINGKSSVRQDDFDVPLLCFCVFSLFFVSFFAIFSESYPFISSLFPCLSVCSTSKPLAVGGTFSVLRPQCKINGLKDVSPLFFSLSSFSAFCSLLPPFVRVGAAYLAVCM</sequence>